<accession>A0ACB9J718</accession>
<dbReference type="EMBL" id="CM042022">
    <property type="protein sequence ID" value="KAI3815375.1"/>
    <property type="molecule type" value="Genomic_DNA"/>
</dbReference>
<reference evidence="1 2" key="2">
    <citation type="journal article" date="2022" name="Mol. Ecol. Resour.">
        <title>The genomes of chicory, endive, great burdock and yacon provide insights into Asteraceae paleo-polyploidization history and plant inulin production.</title>
        <authorList>
            <person name="Fan W."/>
            <person name="Wang S."/>
            <person name="Wang H."/>
            <person name="Wang A."/>
            <person name="Jiang F."/>
            <person name="Liu H."/>
            <person name="Zhao H."/>
            <person name="Xu D."/>
            <person name="Zhang Y."/>
        </authorList>
    </citation>
    <scope>NUCLEOTIDE SEQUENCE [LARGE SCALE GENOMIC DNA]</scope>
    <source>
        <strain evidence="2">cv. Yunnan</strain>
        <tissue evidence="1">Leaves</tissue>
    </source>
</reference>
<evidence type="ECO:0000313" key="1">
    <source>
        <dbReference type="EMBL" id="KAI3815375.1"/>
    </source>
</evidence>
<evidence type="ECO:0000313" key="2">
    <source>
        <dbReference type="Proteomes" id="UP001056120"/>
    </source>
</evidence>
<keyword evidence="2" id="KW-1185">Reference proteome</keyword>
<organism evidence="1 2">
    <name type="scientific">Smallanthus sonchifolius</name>
    <dbReference type="NCBI Taxonomy" id="185202"/>
    <lineage>
        <taxon>Eukaryota</taxon>
        <taxon>Viridiplantae</taxon>
        <taxon>Streptophyta</taxon>
        <taxon>Embryophyta</taxon>
        <taxon>Tracheophyta</taxon>
        <taxon>Spermatophyta</taxon>
        <taxon>Magnoliopsida</taxon>
        <taxon>eudicotyledons</taxon>
        <taxon>Gunneridae</taxon>
        <taxon>Pentapetalae</taxon>
        <taxon>asterids</taxon>
        <taxon>campanulids</taxon>
        <taxon>Asterales</taxon>
        <taxon>Asteraceae</taxon>
        <taxon>Asteroideae</taxon>
        <taxon>Heliantheae alliance</taxon>
        <taxon>Millerieae</taxon>
        <taxon>Smallanthus</taxon>
    </lineage>
</organism>
<name>A0ACB9J718_9ASTR</name>
<comment type="caution">
    <text evidence="1">The sequence shown here is derived from an EMBL/GenBank/DDBJ whole genome shotgun (WGS) entry which is preliminary data.</text>
</comment>
<sequence>MTWFSHPYTPGKRPSLHLHEHHHHHLEYNLFSGFETPYLACETSVTTLAMSSGGNTHWCYQCQRPVRLRGRDPMCPYCSGGFVQDLSEVVEPGQQDIGPTHAHRPSDYGFMEPLPDPRDRILDAFAEFVRQRMAGRNPSFDIRRRSRLVPEHGGVPWFIFDGQGPARMPVDDRFEVFFNGAPPGSRRANPNNIFTGPGLQELFEQLTMNDGRQSQGPPPATRSAIDSMPTIKITNRHLNADSHCPVCKDKFELGCKARQMPCNHIYHSGCIEPWLVQHNSCPVCRVELPAHGTGRGSSSSGGSGGGGGEDDGGHRRGRRNGWSFLWPFGS</sequence>
<gene>
    <name evidence="1" type="ORF">L1987_15041</name>
</gene>
<proteinExistence type="predicted"/>
<protein>
    <submittedName>
        <fullName evidence="1">Uncharacterized protein</fullName>
    </submittedName>
</protein>
<reference evidence="2" key="1">
    <citation type="journal article" date="2022" name="Mol. Ecol. Resour.">
        <title>The genomes of chicory, endive, great burdock and yacon provide insights into Asteraceae palaeo-polyploidization history and plant inulin production.</title>
        <authorList>
            <person name="Fan W."/>
            <person name="Wang S."/>
            <person name="Wang H."/>
            <person name="Wang A."/>
            <person name="Jiang F."/>
            <person name="Liu H."/>
            <person name="Zhao H."/>
            <person name="Xu D."/>
            <person name="Zhang Y."/>
        </authorList>
    </citation>
    <scope>NUCLEOTIDE SEQUENCE [LARGE SCALE GENOMIC DNA]</scope>
    <source>
        <strain evidence="2">cv. Yunnan</strain>
    </source>
</reference>
<dbReference type="Proteomes" id="UP001056120">
    <property type="component" value="Linkage Group LG05"/>
</dbReference>